<name>A0ABV5GYI2_9FLAO</name>
<sequence>MKTTLKFLFALTAIFSLAASCSSDDSATEPEVPAEVGITSFGFYAEDNTGTIFNDYVVETVTGTDISLSVPSETDLTALVARFTTTEGDAVKIGAVVQVSGTTANNYSAAVEYLVTEGVTNKIYTVTVGKLASSVWSLLSTYSEDAITEIALQINPTNSMPYIAYISDRDSSSDQKMNLISYDGTTWNRTGATDFSDYRANSVDLKFSQTGVPYISFLEYTDIRQASIMSYENSAWSYVGGSPFTDVKAGANTVAITSDNSIYGFYTNDASGDDNRRSVFARSYSGSAWSDLTISGRTGLARVLKTKVIDDVVYLAVLDYGEGQAVSVYKYDGGVWTTLADKMKESEENTVYYYNIAIDVDKDDNVYLAYAEDNGDDTDYQLRVKKYDATASTWSTQGDLIVTSNTRDFDLAVDKYNNAMLFYQDDNKTPVFLPFDSDINNWGTSVVFTDADASDLKIEVAPNGLSYASYVANDIVNLYIFDSPEN</sequence>
<gene>
    <name evidence="2" type="ORF">ACFFU1_06850</name>
</gene>
<evidence type="ECO:0000313" key="2">
    <source>
        <dbReference type="EMBL" id="MFB9104608.1"/>
    </source>
</evidence>
<dbReference type="RefSeq" id="WP_290273709.1">
    <property type="nucleotide sequence ID" value="NZ_JAUFQP010000013.1"/>
</dbReference>
<dbReference type="SUPFAM" id="SSF89372">
    <property type="entry name" value="Fucose-specific lectin"/>
    <property type="match status" value="1"/>
</dbReference>
<dbReference type="EMBL" id="JBHMFA010000005">
    <property type="protein sequence ID" value="MFB9104608.1"/>
    <property type="molecule type" value="Genomic_DNA"/>
</dbReference>
<reference evidence="2 3" key="1">
    <citation type="submission" date="2024-09" db="EMBL/GenBank/DDBJ databases">
        <authorList>
            <person name="Sun Q."/>
            <person name="Mori K."/>
        </authorList>
    </citation>
    <scope>NUCLEOTIDE SEQUENCE [LARGE SCALE GENOMIC DNA]</scope>
    <source>
        <strain evidence="2 3">CECT 8300</strain>
    </source>
</reference>
<keyword evidence="3" id="KW-1185">Reference proteome</keyword>
<dbReference type="PROSITE" id="PS51257">
    <property type="entry name" value="PROKAR_LIPOPROTEIN"/>
    <property type="match status" value="1"/>
</dbReference>
<protein>
    <recommendedName>
        <fullName evidence="4">DUF5018 domain-containing protein</fullName>
    </recommendedName>
</protein>
<evidence type="ECO:0000256" key="1">
    <source>
        <dbReference type="SAM" id="SignalP"/>
    </source>
</evidence>
<organism evidence="2 3">
    <name type="scientific">Algibacter miyuki</name>
    <dbReference type="NCBI Taxonomy" id="1306933"/>
    <lineage>
        <taxon>Bacteria</taxon>
        <taxon>Pseudomonadati</taxon>
        <taxon>Bacteroidota</taxon>
        <taxon>Flavobacteriia</taxon>
        <taxon>Flavobacteriales</taxon>
        <taxon>Flavobacteriaceae</taxon>
        <taxon>Algibacter</taxon>
    </lineage>
</organism>
<accession>A0ABV5GYI2</accession>
<proteinExistence type="predicted"/>
<feature type="signal peptide" evidence="1">
    <location>
        <begin position="1"/>
        <end position="18"/>
    </location>
</feature>
<dbReference type="Proteomes" id="UP001589590">
    <property type="component" value="Unassembled WGS sequence"/>
</dbReference>
<feature type="chain" id="PRO_5045690468" description="DUF5018 domain-containing protein" evidence="1">
    <location>
        <begin position="19"/>
        <end position="486"/>
    </location>
</feature>
<evidence type="ECO:0008006" key="4">
    <source>
        <dbReference type="Google" id="ProtNLM"/>
    </source>
</evidence>
<keyword evidence="1" id="KW-0732">Signal</keyword>
<evidence type="ECO:0000313" key="3">
    <source>
        <dbReference type="Proteomes" id="UP001589590"/>
    </source>
</evidence>
<comment type="caution">
    <text evidence="2">The sequence shown here is derived from an EMBL/GenBank/DDBJ whole genome shotgun (WGS) entry which is preliminary data.</text>
</comment>
<dbReference type="Gene3D" id="2.60.40.2340">
    <property type="match status" value="1"/>
</dbReference>